<evidence type="ECO:0000256" key="1">
    <source>
        <dbReference type="ARBA" id="ARBA00022737"/>
    </source>
</evidence>
<evidence type="ECO:0000313" key="4">
    <source>
        <dbReference type="EMBL" id="KAK3371053.1"/>
    </source>
</evidence>
<dbReference type="SUPFAM" id="SSF48403">
    <property type="entry name" value="Ankyrin repeat"/>
    <property type="match status" value="1"/>
</dbReference>
<dbReference type="Proteomes" id="UP001287356">
    <property type="component" value="Unassembled WGS sequence"/>
</dbReference>
<comment type="caution">
    <text evidence="4">The sequence shown here is derived from an EMBL/GenBank/DDBJ whole genome shotgun (WGS) entry which is preliminary data.</text>
</comment>
<evidence type="ECO:0000313" key="5">
    <source>
        <dbReference type="Proteomes" id="UP001287356"/>
    </source>
</evidence>
<dbReference type="InterPro" id="IPR002110">
    <property type="entry name" value="Ankyrin_rpt"/>
</dbReference>
<keyword evidence="5" id="KW-1185">Reference proteome</keyword>
<evidence type="ECO:0000256" key="2">
    <source>
        <dbReference type="ARBA" id="ARBA00023043"/>
    </source>
</evidence>
<reference evidence="4" key="1">
    <citation type="journal article" date="2023" name="Mol. Phylogenet. Evol.">
        <title>Genome-scale phylogeny and comparative genomics of the fungal order Sordariales.</title>
        <authorList>
            <person name="Hensen N."/>
            <person name="Bonometti L."/>
            <person name="Westerberg I."/>
            <person name="Brannstrom I.O."/>
            <person name="Guillou S."/>
            <person name="Cros-Aarteil S."/>
            <person name="Calhoun S."/>
            <person name="Haridas S."/>
            <person name="Kuo A."/>
            <person name="Mondo S."/>
            <person name="Pangilinan J."/>
            <person name="Riley R."/>
            <person name="LaButti K."/>
            <person name="Andreopoulos B."/>
            <person name="Lipzen A."/>
            <person name="Chen C."/>
            <person name="Yan M."/>
            <person name="Daum C."/>
            <person name="Ng V."/>
            <person name="Clum A."/>
            <person name="Steindorff A."/>
            <person name="Ohm R.A."/>
            <person name="Martin F."/>
            <person name="Silar P."/>
            <person name="Natvig D.O."/>
            <person name="Lalanne C."/>
            <person name="Gautier V."/>
            <person name="Ament-Velasquez S.L."/>
            <person name="Kruys A."/>
            <person name="Hutchinson M.I."/>
            <person name="Powell A.J."/>
            <person name="Barry K."/>
            <person name="Miller A.N."/>
            <person name="Grigoriev I.V."/>
            <person name="Debuchy R."/>
            <person name="Gladieux P."/>
            <person name="Hiltunen Thoren M."/>
            <person name="Johannesson H."/>
        </authorList>
    </citation>
    <scope>NUCLEOTIDE SEQUENCE</scope>
    <source>
        <strain evidence="4">CBS 958.72</strain>
    </source>
</reference>
<dbReference type="AlphaFoldDB" id="A0AAE0N5L5"/>
<dbReference type="SMART" id="SM00248">
    <property type="entry name" value="ANK"/>
    <property type="match status" value="5"/>
</dbReference>
<dbReference type="PROSITE" id="PS50297">
    <property type="entry name" value="ANK_REP_REGION"/>
    <property type="match status" value="2"/>
</dbReference>
<gene>
    <name evidence="4" type="ORF">B0T24DRAFT_530844</name>
</gene>
<dbReference type="Pfam" id="PF12796">
    <property type="entry name" value="Ank_2"/>
    <property type="match status" value="1"/>
</dbReference>
<reference evidence="4" key="2">
    <citation type="submission" date="2023-06" db="EMBL/GenBank/DDBJ databases">
        <authorList>
            <consortium name="Lawrence Berkeley National Laboratory"/>
            <person name="Haridas S."/>
            <person name="Hensen N."/>
            <person name="Bonometti L."/>
            <person name="Westerberg I."/>
            <person name="Brannstrom I.O."/>
            <person name="Guillou S."/>
            <person name="Cros-Aarteil S."/>
            <person name="Calhoun S."/>
            <person name="Kuo A."/>
            <person name="Mondo S."/>
            <person name="Pangilinan J."/>
            <person name="Riley R."/>
            <person name="Labutti K."/>
            <person name="Andreopoulos B."/>
            <person name="Lipzen A."/>
            <person name="Chen C."/>
            <person name="Yanf M."/>
            <person name="Daum C."/>
            <person name="Ng V."/>
            <person name="Clum A."/>
            <person name="Steindorff A."/>
            <person name="Ohm R."/>
            <person name="Martin F."/>
            <person name="Silar P."/>
            <person name="Natvig D."/>
            <person name="Lalanne C."/>
            <person name="Gautier V."/>
            <person name="Ament-Velasquez S.L."/>
            <person name="Kruys A."/>
            <person name="Hutchinson M.I."/>
            <person name="Powell A.J."/>
            <person name="Barry K."/>
            <person name="Miller A.N."/>
            <person name="Grigoriev I.V."/>
            <person name="Debuchy R."/>
            <person name="Gladieux P."/>
            <person name="Thoren M.H."/>
            <person name="Johannesson H."/>
        </authorList>
    </citation>
    <scope>NUCLEOTIDE SEQUENCE</scope>
    <source>
        <strain evidence="4">CBS 958.72</strain>
    </source>
</reference>
<dbReference type="PROSITE" id="PS50088">
    <property type="entry name" value="ANK_REPEAT"/>
    <property type="match status" value="2"/>
</dbReference>
<name>A0AAE0N5L5_9PEZI</name>
<dbReference type="InterPro" id="IPR036770">
    <property type="entry name" value="Ankyrin_rpt-contain_sf"/>
</dbReference>
<dbReference type="PRINTS" id="PR01415">
    <property type="entry name" value="ANKYRIN"/>
</dbReference>
<evidence type="ECO:0000256" key="3">
    <source>
        <dbReference type="PROSITE-ProRule" id="PRU00023"/>
    </source>
</evidence>
<dbReference type="PANTHER" id="PTHR24198:SF165">
    <property type="entry name" value="ANKYRIN REPEAT-CONTAINING PROTEIN-RELATED"/>
    <property type="match status" value="1"/>
</dbReference>
<sequence length="196" mass="21546">MLLPNEGWRPLHVAASNGDSVLVNLLLKAGASVDLKDAKGRTPLHLAVMHCHLTACTVLLLRGADVNARDEDHATPLLLAKEAFDSKNFSELIKPLLNFRARVENSFGSGTTKDPLMRDSLMGYAIRQDSDVILKFLLDRGAAAVFEAEYQQTAMGVCISDSRVACLRLLISRPDYDINQMDYFGYALIHHCGAMS</sequence>
<keyword evidence="1" id="KW-0677">Repeat</keyword>
<dbReference type="Gene3D" id="1.25.40.20">
    <property type="entry name" value="Ankyrin repeat-containing domain"/>
    <property type="match status" value="3"/>
</dbReference>
<proteinExistence type="predicted"/>
<dbReference type="PANTHER" id="PTHR24198">
    <property type="entry name" value="ANKYRIN REPEAT AND PROTEIN KINASE DOMAIN-CONTAINING PROTEIN"/>
    <property type="match status" value="1"/>
</dbReference>
<organism evidence="4 5">
    <name type="scientific">Lasiosphaeria ovina</name>
    <dbReference type="NCBI Taxonomy" id="92902"/>
    <lineage>
        <taxon>Eukaryota</taxon>
        <taxon>Fungi</taxon>
        <taxon>Dikarya</taxon>
        <taxon>Ascomycota</taxon>
        <taxon>Pezizomycotina</taxon>
        <taxon>Sordariomycetes</taxon>
        <taxon>Sordariomycetidae</taxon>
        <taxon>Sordariales</taxon>
        <taxon>Lasiosphaeriaceae</taxon>
        <taxon>Lasiosphaeria</taxon>
    </lineage>
</organism>
<dbReference type="EMBL" id="JAULSN010000005">
    <property type="protein sequence ID" value="KAK3371053.1"/>
    <property type="molecule type" value="Genomic_DNA"/>
</dbReference>
<accession>A0AAE0N5L5</accession>
<feature type="repeat" description="ANK" evidence="3">
    <location>
        <begin position="6"/>
        <end position="38"/>
    </location>
</feature>
<protein>
    <submittedName>
        <fullName evidence="4">Ankyrin repeat-containing domain protein</fullName>
    </submittedName>
</protein>
<feature type="repeat" description="ANK" evidence="3">
    <location>
        <begin position="39"/>
        <end position="71"/>
    </location>
</feature>
<keyword evidence="2 3" id="KW-0040">ANK repeat</keyword>